<feature type="domain" description="Tyrosine-protein kinase ephrin type A/B receptor-like" evidence="1">
    <location>
        <begin position="245"/>
        <end position="282"/>
    </location>
</feature>
<sequence length="375" mass="41724">KASKTTLKVKFAASFSPNNCFDPLKENMYCQNGYFYNQTSMQQEMCQQNDINGEIIVEQDYNPFIKLNCSSNAIDYYPGDSFVDLIHLTIINEDQPVYASHQFHKAMQLADSVSKSKPILITVGAPSFNDLSFKDHFIESCKLWVEFYSKKNIFVTQRVKGFLFMLRENNKDVSFYDSVNGILNSSITQNGKQLFAYPSLKNMFNQSTAVNQSQSAYSGAICDVGEYGEEECKPCQAGTYQDLAGRKTCQDCPIGYYQDEPGSVSCKICANATTLYVGTQRAEYCVCYENSYKNDKQCTPCSRNTFSFNGQDCQQCPSDAQFKAGKGKAGEGCFCLIGFKWDSQTKQCEASDGVEGTIGIVALILGGLVIGMLFG</sequence>
<dbReference type="PANTHER" id="PTHR46967">
    <property type="entry name" value="INSULIN-LIKE GROWTH FACTOR BINDING PROTEIN,N-TERMINAL"/>
    <property type="match status" value="1"/>
</dbReference>
<reference evidence="2" key="1">
    <citation type="submission" date="2015-07" db="EMBL/GenBank/DDBJ databases">
        <title>Adaptation to a free-living lifestyle via gene acquisitions in the diplomonad Trepomonas sp. PC1.</title>
        <authorList>
            <person name="Xu F."/>
            <person name="Jerlstrom-Hultqvist J."/>
            <person name="Kolisko M."/>
            <person name="Simpson A.G.B."/>
            <person name="Roger A.J."/>
            <person name="Svard S.G."/>
            <person name="Andersson J.O."/>
        </authorList>
    </citation>
    <scope>NUCLEOTIDE SEQUENCE</scope>
    <source>
        <strain evidence="2">PC1</strain>
    </source>
</reference>
<dbReference type="SUPFAM" id="SSF57184">
    <property type="entry name" value="Growth factor receptor domain"/>
    <property type="match status" value="1"/>
</dbReference>
<dbReference type="EMBL" id="GDID01003656">
    <property type="protein sequence ID" value="JAP92950.1"/>
    <property type="molecule type" value="Transcribed_RNA"/>
</dbReference>
<accession>A0A146K7Z1</accession>
<dbReference type="InterPro" id="IPR011641">
    <property type="entry name" value="Tyr-kin_ephrin_A/B_rcpt-like"/>
</dbReference>
<feature type="non-terminal residue" evidence="2">
    <location>
        <position position="375"/>
    </location>
</feature>
<evidence type="ECO:0000259" key="1">
    <source>
        <dbReference type="Pfam" id="PF07699"/>
    </source>
</evidence>
<feature type="non-terminal residue" evidence="2">
    <location>
        <position position="1"/>
    </location>
</feature>
<dbReference type="SMART" id="SM01411">
    <property type="entry name" value="Ephrin_rec_like"/>
    <property type="match status" value="2"/>
</dbReference>
<dbReference type="Pfam" id="PF07699">
    <property type="entry name" value="Ephrin_rec_like"/>
    <property type="match status" value="1"/>
</dbReference>
<dbReference type="InterPro" id="IPR009030">
    <property type="entry name" value="Growth_fac_rcpt_cys_sf"/>
</dbReference>
<proteinExistence type="predicted"/>
<gene>
    <name evidence="2" type="ORF">TPC1_14938</name>
</gene>
<dbReference type="PANTHER" id="PTHR46967:SF2">
    <property type="entry name" value="SUSHI, VON WILLEBRAND FACTOR TYPE A, EGF AND PENTRAXIN DOMAIN-CONTAINING PROTEIN 1-LIKE"/>
    <property type="match status" value="1"/>
</dbReference>
<evidence type="ECO:0000313" key="2">
    <source>
        <dbReference type="EMBL" id="JAP92950.1"/>
    </source>
</evidence>
<dbReference type="Gene3D" id="2.10.50.10">
    <property type="entry name" value="Tumor Necrosis Factor Receptor, subunit A, domain 2"/>
    <property type="match status" value="1"/>
</dbReference>
<protein>
    <submittedName>
        <fullName evidence="2">GCC2 and GCC3 domain-containing protein</fullName>
    </submittedName>
</protein>
<name>A0A146K7Z1_9EUKA</name>
<organism evidence="2">
    <name type="scientific">Trepomonas sp. PC1</name>
    <dbReference type="NCBI Taxonomy" id="1076344"/>
    <lineage>
        <taxon>Eukaryota</taxon>
        <taxon>Metamonada</taxon>
        <taxon>Diplomonadida</taxon>
        <taxon>Hexamitidae</taxon>
        <taxon>Hexamitinae</taxon>
        <taxon>Trepomonas</taxon>
    </lineage>
</organism>
<dbReference type="AlphaFoldDB" id="A0A146K7Z1"/>